<evidence type="ECO:0000256" key="3">
    <source>
        <dbReference type="ARBA" id="ARBA00022989"/>
    </source>
</evidence>
<organism evidence="6 7">
    <name type="scientific">Trichostrongylus colubriformis</name>
    <name type="common">Black scour worm</name>
    <dbReference type="NCBI Taxonomy" id="6319"/>
    <lineage>
        <taxon>Eukaryota</taxon>
        <taxon>Metazoa</taxon>
        <taxon>Ecdysozoa</taxon>
        <taxon>Nematoda</taxon>
        <taxon>Chromadorea</taxon>
        <taxon>Rhabditida</taxon>
        <taxon>Rhabditina</taxon>
        <taxon>Rhabditomorpha</taxon>
        <taxon>Strongyloidea</taxon>
        <taxon>Trichostrongylidae</taxon>
        <taxon>Trichostrongylus</taxon>
    </lineage>
</organism>
<evidence type="ECO:0000256" key="2">
    <source>
        <dbReference type="ARBA" id="ARBA00022692"/>
    </source>
</evidence>
<dbReference type="Pfam" id="PF01490">
    <property type="entry name" value="Aa_trans"/>
    <property type="match status" value="1"/>
</dbReference>
<dbReference type="GO" id="GO:0016020">
    <property type="term" value="C:membrane"/>
    <property type="evidence" value="ECO:0007669"/>
    <property type="project" value="UniProtKB-SubCell"/>
</dbReference>
<gene>
    <name evidence="6" type="ORF">GCK32_014456</name>
</gene>
<keyword evidence="2" id="KW-0812">Transmembrane</keyword>
<evidence type="ECO:0000313" key="6">
    <source>
        <dbReference type="EMBL" id="KAK5980093.1"/>
    </source>
</evidence>
<evidence type="ECO:0000256" key="4">
    <source>
        <dbReference type="ARBA" id="ARBA00023136"/>
    </source>
</evidence>
<sequence length="96" mass="10215">MATDAEQESATARHGSNAVIANADAESINDARALVPPPTRSGDVISPTRAVLTLSKSMFNAGCFSLPYAWKLGGLWVSDIVFSLQSLSRISRSKYA</sequence>
<proteinExistence type="predicted"/>
<name>A0AAN8G9Z6_TRICO</name>
<dbReference type="Proteomes" id="UP001331761">
    <property type="component" value="Unassembled WGS sequence"/>
</dbReference>
<keyword evidence="7" id="KW-1185">Reference proteome</keyword>
<reference evidence="6 7" key="1">
    <citation type="submission" date="2019-10" db="EMBL/GenBank/DDBJ databases">
        <title>Assembly and Annotation for the nematode Trichostrongylus colubriformis.</title>
        <authorList>
            <person name="Martin J."/>
        </authorList>
    </citation>
    <scope>NUCLEOTIDE SEQUENCE [LARGE SCALE GENOMIC DNA]</scope>
    <source>
        <strain evidence="6">G859</strain>
        <tissue evidence="6">Whole worm</tissue>
    </source>
</reference>
<comment type="caution">
    <text evidence="6">The sequence shown here is derived from an EMBL/GenBank/DDBJ whole genome shotgun (WGS) entry which is preliminary data.</text>
</comment>
<accession>A0AAN8G9Z6</accession>
<evidence type="ECO:0000259" key="5">
    <source>
        <dbReference type="Pfam" id="PF01490"/>
    </source>
</evidence>
<keyword evidence="3" id="KW-1133">Transmembrane helix</keyword>
<evidence type="ECO:0000313" key="7">
    <source>
        <dbReference type="Proteomes" id="UP001331761"/>
    </source>
</evidence>
<evidence type="ECO:0000256" key="1">
    <source>
        <dbReference type="ARBA" id="ARBA00004370"/>
    </source>
</evidence>
<dbReference type="EMBL" id="WIXE01007848">
    <property type="protein sequence ID" value="KAK5980093.1"/>
    <property type="molecule type" value="Genomic_DNA"/>
</dbReference>
<keyword evidence="4" id="KW-0472">Membrane</keyword>
<comment type="subcellular location">
    <subcellularLocation>
        <location evidence="1">Membrane</location>
    </subcellularLocation>
</comment>
<dbReference type="AlphaFoldDB" id="A0AAN8G9Z6"/>
<protein>
    <recommendedName>
        <fullName evidence="5">Amino acid transporter transmembrane domain-containing protein</fullName>
    </recommendedName>
</protein>
<feature type="domain" description="Amino acid transporter transmembrane" evidence="5">
    <location>
        <begin position="44"/>
        <end position="84"/>
    </location>
</feature>
<dbReference type="InterPro" id="IPR013057">
    <property type="entry name" value="AA_transpt_TM"/>
</dbReference>